<dbReference type="AlphaFoldDB" id="A7RPS0"/>
<protein>
    <recommendedName>
        <fullName evidence="5">SUEL-type lectin domain-containing protein</fullName>
    </recommendedName>
</protein>
<evidence type="ECO:0000313" key="4">
    <source>
        <dbReference type="Proteomes" id="UP000001593"/>
    </source>
</evidence>
<keyword evidence="4" id="KW-1185">Reference proteome</keyword>
<dbReference type="Pfam" id="PF02140">
    <property type="entry name" value="SUEL_Lectin"/>
    <property type="match status" value="1"/>
</dbReference>
<gene>
    <name evidence="3" type="ORF">NEMVEDRAFT_v1g200279</name>
</gene>
<dbReference type="Proteomes" id="UP000001593">
    <property type="component" value="Unassembled WGS sequence"/>
</dbReference>
<dbReference type="PROSITE" id="PS50948">
    <property type="entry name" value="PAN"/>
    <property type="match status" value="1"/>
</dbReference>
<dbReference type="PROSITE" id="PS50228">
    <property type="entry name" value="SUEL_LECTIN"/>
    <property type="match status" value="1"/>
</dbReference>
<dbReference type="Gene3D" id="3.50.4.10">
    <property type="entry name" value="Hepatocyte Growth Factor"/>
    <property type="match status" value="1"/>
</dbReference>
<dbReference type="Gene3D" id="2.60.120.740">
    <property type="match status" value="1"/>
</dbReference>
<dbReference type="GO" id="GO:0030246">
    <property type="term" value="F:carbohydrate binding"/>
    <property type="evidence" value="ECO:0007669"/>
    <property type="project" value="InterPro"/>
</dbReference>
<dbReference type="InParanoid" id="A7RPS0"/>
<dbReference type="HOGENOM" id="CLU_910004_0_0_1"/>
<evidence type="ECO:0008006" key="5">
    <source>
        <dbReference type="Google" id="ProtNLM"/>
    </source>
</evidence>
<proteinExistence type="predicted"/>
<evidence type="ECO:0000259" key="2">
    <source>
        <dbReference type="PROSITE" id="PS50948"/>
    </source>
</evidence>
<dbReference type="InterPro" id="IPR003609">
    <property type="entry name" value="Pan_app"/>
</dbReference>
<accession>A7RPS0</accession>
<dbReference type="InterPro" id="IPR000922">
    <property type="entry name" value="Lectin_gal-bd_dom"/>
</dbReference>
<dbReference type="PANTHER" id="PTHR46780">
    <property type="entry name" value="PROTEIN EVA-1"/>
    <property type="match status" value="1"/>
</dbReference>
<reference evidence="3 4" key="1">
    <citation type="journal article" date="2007" name="Science">
        <title>Sea anemone genome reveals ancestral eumetazoan gene repertoire and genomic organization.</title>
        <authorList>
            <person name="Putnam N.H."/>
            <person name="Srivastava M."/>
            <person name="Hellsten U."/>
            <person name="Dirks B."/>
            <person name="Chapman J."/>
            <person name="Salamov A."/>
            <person name="Terry A."/>
            <person name="Shapiro H."/>
            <person name="Lindquist E."/>
            <person name="Kapitonov V.V."/>
            <person name="Jurka J."/>
            <person name="Genikhovich G."/>
            <person name="Grigoriev I.V."/>
            <person name="Lucas S.M."/>
            <person name="Steele R.E."/>
            <person name="Finnerty J.R."/>
            <person name="Technau U."/>
            <person name="Martindale M.Q."/>
            <person name="Rokhsar D.S."/>
        </authorList>
    </citation>
    <scope>NUCLEOTIDE SEQUENCE [LARGE SCALE GENOMIC DNA]</scope>
    <source>
        <strain evidence="4">CH2 X CH6</strain>
    </source>
</reference>
<sequence length="306" mass="34070">MNNLCRSYNYNTTLCQLSDSDHLEHPSDLVDKPGAVYLAAENACSSKPCDPPKKCFPLFTNPMSYECLDCMPGDLCNAQGCKYVYWQPVKENHTLENHVIDQIQGVTRSSCQARCFMNNLCRSYNYNTTPCQLSDSDHLEHPSDLVDKPGAVYLAAENACSSKPCDPPKKCFPLFTNPMSYECLDCMPGDLCNDAISTFGKLQSLRAVKRMLAAVLCKNAEKVIRCPQGTAIHVTSALFGRDTKNLCGWTLFAFSCGTVDNVLGKMREVCEGKQQCSLPEEAYHLYFGIDPCPGKSKYVRVLYMCT</sequence>
<organism evidence="3 4">
    <name type="scientific">Nematostella vectensis</name>
    <name type="common">Starlet sea anemone</name>
    <dbReference type="NCBI Taxonomy" id="45351"/>
    <lineage>
        <taxon>Eukaryota</taxon>
        <taxon>Metazoa</taxon>
        <taxon>Cnidaria</taxon>
        <taxon>Anthozoa</taxon>
        <taxon>Hexacorallia</taxon>
        <taxon>Actiniaria</taxon>
        <taxon>Edwardsiidae</taxon>
        <taxon>Nematostella</taxon>
    </lineage>
</organism>
<dbReference type="InterPro" id="IPR043159">
    <property type="entry name" value="Lectin_gal-bd_sf"/>
</dbReference>
<dbReference type="CDD" id="cd22823">
    <property type="entry name" value="Gal_Rha_Lectin"/>
    <property type="match status" value="1"/>
</dbReference>
<dbReference type="EMBL" id="DS469526">
    <property type="protein sequence ID" value="EDO46622.1"/>
    <property type="molecule type" value="Genomic_DNA"/>
</dbReference>
<feature type="domain" description="SUEL-type lectin" evidence="1">
    <location>
        <begin position="216"/>
        <end position="306"/>
    </location>
</feature>
<evidence type="ECO:0000259" key="1">
    <source>
        <dbReference type="PROSITE" id="PS50228"/>
    </source>
</evidence>
<evidence type="ECO:0000313" key="3">
    <source>
        <dbReference type="EMBL" id="EDO46622.1"/>
    </source>
</evidence>
<dbReference type="PhylomeDB" id="A7RPS0"/>
<name>A7RPS0_NEMVE</name>
<feature type="domain" description="Apple" evidence="2">
    <location>
        <begin position="81"/>
        <end position="160"/>
    </location>
</feature>
<dbReference type="SUPFAM" id="SSF57414">
    <property type="entry name" value="Hairpin loop containing domain-like"/>
    <property type="match status" value="1"/>
</dbReference>
<dbReference type="Pfam" id="PF00024">
    <property type="entry name" value="PAN_1"/>
    <property type="match status" value="1"/>
</dbReference>